<evidence type="ECO:0000256" key="10">
    <source>
        <dbReference type="ARBA" id="ARBA00023242"/>
    </source>
</evidence>
<dbReference type="OrthoDB" id="6764673at2759"/>
<name>A0A9P0B9L9_BRAAE</name>
<dbReference type="SUPFAM" id="SSF57716">
    <property type="entry name" value="Glucocorticoid receptor-like (DNA-binding domain)"/>
    <property type="match status" value="1"/>
</dbReference>
<dbReference type="GO" id="GO:0008270">
    <property type="term" value="F:zinc ion binding"/>
    <property type="evidence" value="ECO:0007669"/>
    <property type="project" value="UniProtKB-KW"/>
</dbReference>
<accession>A0A9P0B9L9</accession>
<dbReference type="PANTHER" id="PTHR46600:SF1">
    <property type="entry name" value="THAP DOMAIN-CONTAINING PROTEIN 1"/>
    <property type="match status" value="1"/>
</dbReference>
<keyword evidence="15" id="KW-1185">Reference proteome</keyword>
<evidence type="ECO:0000256" key="12">
    <source>
        <dbReference type="PROSITE-ProRule" id="PRU00309"/>
    </source>
</evidence>
<dbReference type="PROSITE" id="PS50950">
    <property type="entry name" value="ZF_THAP"/>
    <property type="match status" value="1"/>
</dbReference>
<keyword evidence="8 12" id="KW-0238">DNA-binding</keyword>
<keyword evidence="3" id="KW-0479">Metal-binding</keyword>
<dbReference type="SMART" id="SM00980">
    <property type="entry name" value="THAP"/>
    <property type="match status" value="1"/>
</dbReference>
<keyword evidence="6" id="KW-0805">Transcription regulation</keyword>
<keyword evidence="7" id="KW-0175">Coiled coil</keyword>
<keyword evidence="10" id="KW-0539">Nucleus</keyword>
<keyword evidence="4 12" id="KW-0863">Zinc-finger</keyword>
<evidence type="ECO:0000259" key="13">
    <source>
        <dbReference type="PROSITE" id="PS50950"/>
    </source>
</evidence>
<protein>
    <recommendedName>
        <fullName evidence="13">THAP-type domain-containing protein</fullName>
    </recommendedName>
</protein>
<organism evidence="14 15">
    <name type="scientific">Brassicogethes aeneus</name>
    <name type="common">Rape pollen beetle</name>
    <name type="synonym">Meligethes aeneus</name>
    <dbReference type="NCBI Taxonomy" id="1431903"/>
    <lineage>
        <taxon>Eukaryota</taxon>
        <taxon>Metazoa</taxon>
        <taxon>Ecdysozoa</taxon>
        <taxon>Arthropoda</taxon>
        <taxon>Hexapoda</taxon>
        <taxon>Insecta</taxon>
        <taxon>Pterygota</taxon>
        <taxon>Neoptera</taxon>
        <taxon>Endopterygota</taxon>
        <taxon>Coleoptera</taxon>
        <taxon>Polyphaga</taxon>
        <taxon>Cucujiformia</taxon>
        <taxon>Nitidulidae</taxon>
        <taxon>Meligethinae</taxon>
        <taxon>Brassicogethes</taxon>
    </lineage>
</organism>
<evidence type="ECO:0000256" key="3">
    <source>
        <dbReference type="ARBA" id="ARBA00022723"/>
    </source>
</evidence>
<gene>
    <name evidence="14" type="ORF">MELIAE_LOCUS10422</name>
</gene>
<comment type="subcellular location">
    <subcellularLocation>
        <location evidence="1">Nucleus</location>
        <location evidence="1">Nucleoplasm</location>
    </subcellularLocation>
</comment>
<keyword evidence="11" id="KW-0131">Cell cycle</keyword>
<evidence type="ECO:0000256" key="6">
    <source>
        <dbReference type="ARBA" id="ARBA00023015"/>
    </source>
</evidence>
<dbReference type="Proteomes" id="UP001154078">
    <property type="component" value="Chromosome 7"/>
</dbReference>
<dbReference type="GO" id="GO:0043565">
    <property type="term" value="F:sequence-specific DNA binding"/>
    <property type="evidence" value="ECO:0007669"/>
    <property type="project" value="InterPro"/>
</dbReference>
<proteinExistence type="inferred from homology"/>
<evidence type="ECO:0000256" key="2">
    <source>
        <dbReference type="ARBA" id="ARBA00006177"/>
    </source>
</evidence>
<dbReference type="AlphaFoldDB" id="A0A9P0B9L9"/>
<evidence type="ECO:0000256" key="1">
    <source>
        <dbReference type="ARBA" id="ARBA00004642"/>
    </source>
</evidence>
<reference evidence="14" key="1">
    <citation type="submission" date="2021-12" db="EMBL/GenBank/DDBJ databases">
        <authorList>
            <person name="King R."/>
        </authorList>
    </citation>
    <scope>NUCLEOTIDE SEQUENCE</scope>
</reference>
<evidence type="ECO:0000256" key="7">
    <source>
        <dbReference type="ARBA" id="ARBA00023054"/>
    </source>
</evidence>
<evidence type="ECO:0000256" key="8">
    <source>
        <dbReference type="ARBA" id="ARBA00023125"/>
    </source>
</evidence>
<dbReference type="GO" id="GO:0005654">
    <property type="term" value="C:nucleoplasm"/>
    <property type="evidence" value="ECO:0007669"/>
    <property type="project" value="UniProtKB-SubCell"/>
</dbReference>
<feature type="domain" description="THAP-type" evidence="13">
    <location>
        <begin position="1"/>
        <end position="100"/>
    </location>
</feature>
<comment type="similarity">
    <text evidence="2">Belongs to the THAP1 family.</text>
</comment>
<dbReference type="InterPro" id="IPR026516">
    <property type="entry name" value="THAP1/10"/>
</dbReference>
<dbReference type="PANTHER" id="PTHR46600">
    <property type="entry name" value="THAP DOMAIN-CONTAINING"/>
    <property type="match status" value="1"/>
</dbReference>
<keyword evidence="9" id="KW-0804">Transcription</keyword>
<keyword evidence="5" id="KW-0862">Zinc</keyword>
<evidence type="ECO:0000256" key="11">
    <source>
        <dbReference type="ARBA" id="ARBA00023306"/>
    </source>
</evidence>
<evidence type="ECO:0000256" key="9">
    <source>
        <dbReference type="ARBA" id="ARBA00023163"/>
    </source>
</evidence>
<dbReference type="EMBL" id="OV121138">
    <property type="protein sequence ID" value="CAH0560706.1"/>
    <property type="molecule type" value="Genomic_DNA"/>
</dbReference>
<sequence>MPRKCCIPNCNSNYASAKNSTEKVYVPVFQFPKDKELCEKWKKLIPRKNFIPTEYSAVCIKHFEPACIPTGYVYKDKSENTKIFNYDRPKLKPGSCPTIFSGQPKKLNKVTAPNRKSPDSRRSEILARKEQLNKQIELTKIEADTIKDYESFKTAVSEKVQNFNNSRKTDLQVQIKQDFILIYFFDFDTMRCKFYIKTDVDLTPKIYVNNIQLCINEIQLILLDSNKVNMWSKLEKILDHLLNKDFMVSVESLVEDIMEKIETIKNKVMLEDNSEEKIIRISILCEQLALIFKEQKRYSPRMMMNSYLIYMQSKKCYEALRSNNILTLPHPKYIQQLTASLNVSPGSSLENHHMKLIGSKLKEEFDSSSN</sequence>
<dbReference type="Pfam" id="PF05485">
    <property type="entry name" value="THAP"/>
    <property type="match status" value="1"/>
</dbReference>
<evidence type="ECO:0000256" key="4">
    <source>
        <dbReference type="ARBA" id="ARBA00022771"/>
    </source>
</evidence>
<evidence type="ECO:0000256" key="5">
    <source>
        <dbReference type="ARBA" id="ARBA00022833"/>
    </source>
</evidence>
<dbReference type="InterPro" id="IPR006612">
    <property type="entry name" value="THAP_Znf"/>
</dbReference>
<dbReference type="SMART" id="SM00692">
    <property type="entry name" value="DM3"/>
    <property type="match status" value="1"/>
</dbReference>
<evidence type="ECO:0000313" key="14">
    <source>
        <dbReference type="EMBL" id="CAH0560706.1"/>
    </source>
</evidence>
<evidence type="ECO:0000313" key="15">
    <source>
        <dbReference type="Proteomes" id="UP001154078"/>
    </source>
</evidence>